<dbReference type="GO" id="GO:0003729">
    <property type="term" value="F:mRNA binding"/>
    <property type="evidence" value="ECO:0007669"/>
    <property type="project" value="TreeGrafter"/>
</dbReference>
<dbReference type="SUPFAM" id="SSF48371">
    <property type="entry name" value="ARM repeat"/>
    <property type="match status" value="1"/>
</dbReference>
<evidence type="ECO:0000256" key="2">
    <source>
        <dbReference type="PROSITE-ProRule" id="PRU00317"/>
    </source>
</evidence>
<organism evidence="4">
    <name type="scientific">Spironucleus salmonicida</name>
    <dbReference type="NCBI Taxonomy" id="348837"/>
    <lineage>
        <taxon>Eukaryota</taxon>
        <taxon>Metamonada</taxon>
        <taxon>Diplomonadida</taxon>
        <taxon>Hexamitidae</taxon>
        <taxon>Hexamitinae</taxon>
        <taxon>Spironucleus</taxon>
    </lineage>
</organism>
<feature type="repeat" description="Pumilio" evidence="2">
    <location>
        <begin position="80"/>
        <end position="117"/>
    </location>
</feature>
<keyword evidence="1" id="KW-0677">Repeat</keyword>
<protein>
    <recommendedName>
        <fullName evidence="3">PUM-HD domain-containing protein</fullName>
    </recommendedName>
</protein>
<accession>V6LSG9</accession>
<dbReference type="InterPro" id="IPR011989">
    <property type="entry name" value="ARM-like"/>
</dbReference>
<dbReference type="GO" id="GO:0010608">
    <property type="term" value="P:post-transcriptional regulation of gene expression"/>
    <property type="evidence" value="ECO:0007669"/>
    <property type="project" value="TreeGrafter"/>
</dbReference>
<dbReference type="InterPro" id="IPR001313">
    <property type="entry name" value="Pumilio_RNA-bd_rpt"/>
</dbReference>
<sequence length="331" mass="38249">MKMTKFSLQHQPDLSDVKVYERSPEICFQGSDSFAAKINPELTNIELEFVALSKTHQGSIYIQNVLANDPIQTNTILLPKIMENLYQLCFNEYGNHIIQYVINQFPFIVDYFFNLLSDNQNLLLFAIHQHSSWPLRILLKNNSIPPHLVVQINQNIVQIANSTTGNYVIQHILANPLCPDSIIDSLITNARELVFGKHASHLLEKLIYDDLINFNQILLLIKILLFTGIEQIIFENRYSCFVIEKCILKLFDKKENDRFDDEINLIMSTIKCEIDRSLIKYKNLAEGHDLSLLDTIQIQQIGSNPIRSFLTTLQTSKRKLSAKIKWINDIE</sequence>
<gene>
    <name evidence="4" type="ORF">SS50377_12312</name>
</gene>
<dbReference type="InterPro" id="IPR016024">
    <property type="entry name" value="ARM-type_fold"/>
</dbReference>
<dbReference type="EMBL" id="KI546038">
    <property type="protein sequence ID" value="EST47617.1"/>
    <property type="molecule type" value="Genomic_DNA"/>
</dbReference>
<name>V6LSG9_9EUKA</name>
<feature type="domain" description="PUM-HD" evidence="3">
    <location>
        <begin position="1"/>
        <end position="300"/>
    </location>
</feature>
<evidence type="ECO:0000259" key="3">
    <source>
        <dbReference type="PROSITE" id="PS50303"/>
    </source>
</evidence>
<proteinExistence type="predicted"/>
<dbReference type="SMART" id="SM00025">
    <property type="entry name" value="Pumilio"/>
    <property type="match status" value="5"/>
</dbReference>
<dbReference type="InterPro" id="IPR033133">
    <property type="entry name" value="PUM-HD"/>
</dbReference>
<dbReference type="PROSITE" id="PS50302">
    <property type="entry name" value="PUM"/>
    <property type="match status" value="2"/>
</dbReference>
<reference evidence="4" key="1">
    <citation type="journal article" date="2014" name="PLoS Genet.">
        <title>The Genome of Spironucleus salmonicida Highlights a Fish Pathogen Adapted to Fluctuating Environments.</title>
        <authorList>
            <person name="Xu F."/>
            <person name="Jerlstrom-Hultqvist J."/>
            <person name="Einarsson E."/>
            <person name="Astvaldsson A."/>
            <person name="Svard S.G."/>
            <person name="Andersson J.O."/>
        </authorList>
    </citation>
    <scope>NUCLEOTIDE SEQUENCE</scope>
</reference>
<feature type="repeat" description="Pumilio" evidence="2">
    <location>
        <begin position="151"/>
        <end position="188"/>
    </location>
</feature>
<evidence type="ECO:0000256" key="1">
    <source>
        <dbReference type="ARBA" id="ARBA00022737"/>
    </source>
</evidence>
<evidence type="ECO:0000313" key="4">
    <source>
        <dbReference type="EMBL" id="EST47617.1"/>
    </source>
</evidence>
<dbReference type="Gene3D" id="1.25.10.10">
    <property type="entry name" value="Leucine-rich Repeat Variant"/>
    <property type="match status" value="1"/>
</dbReference>
<dbReference type="PANTHER" id="PTHR12537">
    <property type="entry name" value="RNA BINDING PROTEIN PUMILIO-RELATED"/>
    <property type="match status" value="1"/>
</dbReference>
<dbReference type="PROSITE" id="PS50303">
    <property type="entry name" value="PUM_HD"/>
    <property type="match status" value="1"/>
</dbReference>
<dbReference type="PANTHER" id="PTHR12537:SF12">
    <property type="entry name" value="MATERNAL PROTEIN PUMILIO"/>
    <property type="match status" value="1"/>
</dbReference>
<dbReference type="VEuPathDB" id="GiardiaDB:SS50377_23040"/>
<dbReference type="Pfam" id="PF00806">
    <property type="entry name" value="PUF"/>
    <property type="match status" value="3"/>
</dbReference>
<dbReference type="GO" id="GO:0005737">
    <property type="term" value="C:cytoplasm"/>
    <property type="evidence" value="ECO:0007669"/>
    <property type="project" value="TreeGrafter"/>
</dbReference>
<dbReference type="AlphaFoldDB" id="V6LSG9"/>